<name>A0ABY2KGQ0_9RHOB</name>
<evidence type="ECO:0000313" key="1">
    <source>
        <dbReference type="EMBL" id="TGD41388.1"/>
    </source>
</evidence>
<gene>
    <name evidence="1" type="ORF">EEB11_18710</name>
</gene>
<accession>A0ABY2KGQ0</accession>
<evidence type="ECO:0000313" key="2">
    <source>
        <dbReference type="Proteomes" id="UP000297741"/>
    </source>
</evidence>
<dbReference type="PANTHER" id="PTHR43393:SF3">
    <property type="entry name" value="LYSINE DECARBOXYLASE-LIKE PROTEIN"/>
    <property type="match status" value="1"/>
</dbReference>
<dbReference type="InterPro" id="IPR052341">
    <property type="entry name" value="LOG_family_nucleotidases"/>
</dbReference>
<dbReference type="Proteomes" id="UP000297741">
    <property type="component" value="Unassembled WGS sequence"/>
</dbReference>
<protein>
    <submittedName>
        <fullName evidence="1">Acyl-CoA synthetase</fullName>
    </submittedName>
</protein>
<dbReference type="InterPro" id="IPR041164">
    <property type="entry name" value="LDcluster4"/>
</dbReference>
<keyword evidence="2" id="KW-1185">Reference proteome</keyword>
<proteinExistence type="predicted"/>
<dbReference type="Gene3D" id="3.40.50.450">
    <property type="match status" value="1"/>
</dbReference>
<dbReference type="PANTHER" id="PTHR43393">
    <property type="entry name" value="CYTOKININ RIBOSIDE 5'-MONOPHOSPHATE PHOSPHORIBOHYDROLASE"/>
    <property type="match status" value="1"/>
</dbReference>
<dbReference type="SUPFAM" id="SSF102405">
    <property type="entry name" value="MCP/YpsA-like"/>
    <property type="match status" value="1"/>
</dbReference>
<comment type="caution">
    <text evidence="1">The sequence shown here is derived from an EMBL/GenBank/DDBJ whole genome shotgun (WGS) entry which is preliminary data.</text>
</comment>
<reference evidence="1 2" key="1">
    <citation type="submission" date="2018-11" db="EMBL/GenBank/DDBJ databases">
        <title>Tabrizicola sp. isolated from sediment of alpine lake.</title>
        <authorList>
            <person name="Liu Z."/>
        </authorList>
    </citation>
    <scope>NUCLEOTIDE SEQUENCE [LARGE SCALE GENOMIC DNA]</scope>
    <source>
        <strain evidence="1 2">DRYC-M-16</strain>
    </source>
</reference>
<dbReference type="Pfam" id="PF18306">
    <property type="entry name" value="LDcluster4"/>
    <property type="match status" value="1"/>
</dbReference>
<dbReference type="EMBL" id="RPEM01000027">
    <property type="protein sequence ID" value="TGD41388.1"/>
    <property type="molecule type" value="Genomic_DNA"/>
</dbReference>
<organism evidence="1 2">
    <name type="scientific">Pseudotabrizicola sediminis</name>
    <dbReference type="NCBI Taxonomy" id="2486418"/>
    <lineage>
        <taxon>Bacteria</taxon>
        <taxon>Pseudomonadati</taxon>
        <taxon>Pseudomonadota</taxon>
        <taxon>Alphaproteobacteria</taxon>
        <taxon>Rhodobacterales</taxon>
        <taxon>Paracoccaceae</taxon>
        <taxon>Pseudotabrizicola</taxon>
    </lineage>
</organism>
<sequence length="196" mass="21057">MTHSQRRKVISVIGDSNLALNDVRLQLAHQIGRLLVDRGFAVMTGGMGGVMHAALQGGRTSAAWVPGCCIGMIPGTDPDDDGVSDAADLIIPTGLDHARNLIVAQSDAVIAVGGGAGTLSEIALAWIHRRLLIALRCDGWSGRLADQRIDGRNRYPEIEHDRVYGADTADEAVTLLELHGMAYSKRHRVIARRQPL</sequence>